<evidence type="ECO:0000256" key="15">
    <source>
        <dbReference type="SAM" id="MobiDB-lite"/>
    </source>
</evidence>
<evidence type="ECO:0000256" key="5">
    <source>
        <dbReference type="ARBA" id="ARBA00022692"/>
    </source>
</evidence>
<feature type="domain" description="Potassium channel" evidence="17">
    <location>
        <begin position="123"/>
        <end position="192"/>
    </location>
</feature>
<dbReference type="GO" id="GO:0015271">
    <property type="term" value="F:outward rectifier potassium channel activity"/>
    <property type="evidence" value="ECO:0007669"/>
    <property type="project" value="TreeGrafter"/>
</dbReference>
<dbReference type="OrthoDB" id="297496at2759"/>
<evidence type="ECO:0000259" key="17">
    <source>
        <dbReference type="Pfam" id="PF07885"/>
    </source>
</evidence>
<keyword evidence="10 14" id="KW-0406">Ion transport</keyword>
<feature type="compositionally biased region" description="Acidic residues" evidence="15">
    <location>
        <begin position="255"/>
        <end position="268"/>
    </location>
</feature>
<dbReference type="InterPro" id="IPR003280">
    <property type="entry name" value="2pore_dom_K_chnl"/>
</dbReference>
<dbReference type="OMA" id="CASAMYH"/>
<evidence type="ECO:0000256" key="16">
    <source>
        <dbReference type="SAM" id="Phobius"/>
    </source>
</evidence>
<keyword evidence="5 14" id="KW-0812">Transmembrane</keyword>
<evidence type="ECO:0000256" key="12">
    <source>
        <dbReference type="ARBA" id="ARBA00023303"/>
    </source>
</evidence>
<organism evidence="18 19">
    <name type="scientific">Haemaphysalis longicornis</name>
    <name type="common">Bush tick</name>
    <dbReference type="NCBI Taxonomy" id="44386"/>
    <lineage>
        <taxon>Eukaryota</taxon>
        <taxon>Metazoa</taxon>
        <taxon>Ecdysozoa</taxon>
        <taxon>Arthropoda</taxon>
        <taxon>Chelicerata</taxon>
        <taxon>Arachnida</taxon>
        <taxon>Acari</taxon>
        <taxon>Parasitiformes</taxon>
        <taxon>Ixodida</taxon>
        <taxon>Ixodoidea</taxon>
        <taxon>Ixodidae</taxon>
        <taxon>Haemaphysalinae</taxon>
        <taxon>Haemaphysalis</taxon>
    </lineage>
</organism>
<dbReference type="GO" id="GO:0022841">
    <property type="term" value="F:potassium ion leak channel activity"/>
    <property type="evidence" value="ECO:0007669"/>
    <property type="project" value="TreeGrafter"/>
</dbReference>
<dbReference type="GO" id="GO:0046872">
    <property type="term" value="F:metal ion binding"/>
    <property type="evidence" value="ECO:0007669"/>
    <property type="project" value="UniProtKB-KW"/>
</dbReference>
<evidence type="ECO:0000256" key="7">
    <source>
        <dbReference type="ARBA" id="ARBA00022826"/>
    </source>
</evidence>
<comment type="subcellular location">
    <subcellularLocation>
        <location evidence="1">Cell membrane</location>
        <topology evidence="1">Multi-pass membrane protein</topology>
    </subcellularLocation>
</comment>
<proteinExistence type="inferred from homology"/>
<feature type="region of interest" description="Disordered" evidence="15">
    <location>
        <begin position="236"/>
        <end position="269"/>
    </location>
</feature>
<dbReference type="GO" id="GO:0005886">
    <property type="term" value="C:plasma membrane"/>
    <property type="evidence" value="ECO:0007669"/>
    <property type="project" value="UniProtKB-SubCell"/>
</dbReference>
<evidence type="ECO:0000256" key="1">
    <source>
        <dbReference type="ARBA" id="ARBA00004651"/>
    </source>
</evidence>
<dbReference type="VEuPathDB" id="VectorBase:HLOH_045947"/>
<evidence type="ECO:0000256" key="10">
    <source>
        <dbReference type="ARBA" id="ARBA00023065"/>
    </source>
</evidence>
<keyword evidence="8" id="KW-0851">Voltage-gated channel</keyword>
<evidence type="ECO:0000256" key="11">
    <source>
        <dbReference type="ARBA" id="ARBA00023136"/>
    </source>
</evidence>
<dbReference type="PANTHER" id="PTHR11003">
    <property type="entry name" value="POTASSIUM CHANNEL, SUBFAMILY K"/>
    <property type="match status" value="1"/>
</dbReference>
<keyword evidence="7" id="KW-0631">Potassium channel</keyword>
<dbReference type="GO" id="GO:0034702">
    <property type="term" value="C:monoatomic ion channel complex"/>
    <property type="evidence" value="ECO:0007669"/>
    <property type="project" value="UniProtKB-KW"/>
</dbReference>
<evidence type="ECO:0000256" key="13">
    <source>
        <dbReference type="ARBA" id="ARBA00034430"/>
    </source>
</evidence>
<protein>
    <recommendedName>
        <fullName evidence="17">Potassium channel domain-containing protein</fullName>
    </recommendedName>
</protein>
<feature type="transmembrane region" description="Helical" evidence="16">
    <location>
        <begin position="44"/>
        <end position="65"/>
    </location>
</feature>
<dbReference type="GO" id="GO:0030322">
    <property type="term" value="P:stabilization of membrane potential"/>
    <property type="evidence" value="ECO:0007669"/>
    <property type="project" value="TreeGrafter"/>
</dbReference>
<dbReference type="PANTHER" id="PTHR11003:SF10">
    <property type="entry name" value="POTASSIUM CHANNEL DOMAIN-CONTAINING PROTEIN"/>
    <property type="match status" value="1"/>
</dbReference>
<accession>A0A9J6H0N1</accession>
<evidence type="ECO:0000256" key="14">
    <source>
        <dbReference type="RuleBase" id="RU003857"/>
    </source>
</evidence>
<keyword evidence="2 14" id="KW-0813">Transport</keyword>
<dbReference type="Pfam" id="PF07885">
    <property type="entry name" value="Ion_trans_2"/>
    <property type="match status" value="1"/>
</dbReference>
<comment type="similarity">
    <text evidence="14">Belongs to the two pore domain potassium channel (TC 1.A.1.8) family.</text>
</comment>
<dbReference type="PRINTS" id="PR01333">
    <property type="entry name" value="2POREKCHANEL"/>
</dbReference>
<dbReference type="PRINTS" id="PR01588">
    <property type="entry name" value="THIKCHANNEL"/>
</dbReference>
<dbReference type="Gene3D" id="1.10.287.70">
    <property type="match status" value="1"/>
</dbReference>
<feature type="transmembrane region" description="Helical" evidence="16">
    <location>
        <begin position="168"/>
        <end position="192"/>
    </location>
</feature>
<evidence type="ECO:0000256" key="4">
    <source>
        <dbReference type="ARBA" id="ARBA00022538"/>
    </source>
</evidence>
<gene>
    <name evidence="18" type="ORF">HPB48_012516</name>
</gene>
<dbReference type="Proteomes" id="UP000821853">
    <property type="component" value="Chromosome 8"/>
</dbReference>
<keyword evidence="9 16" id="KW-1133">Transmembrane helix</keyword>
<keyword evidence="7" id="KW-0630">Potassium</keyword>
<evidence type="ECO:0000256" key="2">
    <source>
        <dbReference type="ARBA" id="ARBA00022448"/>
    </source>
</evidence>
<keyword evidence="3" id="KW-1003">Cell membrane</keyword>
<keyword evidence="4" id="KW-0633">Potassium transport</keyword>
<comment type="caution">
    <text evidence="18">The sequence shown here is derived from an EMBL/GenBank/DDBJ whole genome shotgun (WGS) entry which is preliminary data.</text>
</comment>
<feature type="transmembrane region" description="Helical" evidence="16">
    <location>
        <begin position="110"/>
        <end position="132"/>
    </location>
</feature>
<comment type="catalytic activity">
    <reaction evidence="13">
        <text>K(+)(in) = K(+)(out)</text>
        <dbReference type="Rhea" id="RHEA:29463"/>
        <dbReference type="ChEBI" id="CHEBI:29103"/>
    </reaction>
</comment>
<dbReference type="SUPFAM" id="SSF81324">
    <property type="entry name" value="Voltage-gated potassium channels"/>
    <property type="match status" value="1"/>
</dbReference>
<dbReference type="EMBL" id="JABSTR010000010">
    <property type="protein sequence ID" value="KAH9380617.1"/>
    <property type="molecule type" value="Genomic_DNA"/>
</dbReference>
<keyword evidence="6" id="KW-0479">Metal-binding</keyword>
<keyword evidence="11 16" id="KW-0472">Membrane</keyword>
<sequence length="343" mass="38491">MDTIPTDRFIHVVRLIVEVIDLGERFGRLKGFGMTTPCTWAGRSLVLVYGFLGCSGAILFFNLFLERIITLLACILKTLHERDLRRRGLLDRRDSQLSFDDRLDDWKPSVYWVMLCLFLATAVLSASASALYARTENWSYLESFYFCFVAFSTIGFGDLVPGQSWYHVANFVILSAGCCCIYSLFNVTSIVIKQLLNWLIRRLDCSCRPRRKTGQKPARYRRNALTPAQLRVQARAAARTDVKSNRRSSSKTDPGDDSDSDIDSTYDSDVERGHTGELICMSDLLRANKVSLAIMQKQLYETAQRGGAPVLLPQRALQDRDAFKPGAVGPLAIVSEKFGDGNG</sequence>
<dbReference type="AlphaFoldDB" id="A0A9J6H0N1"/>
<dbReference type="InterPro" id="IPR013099">
    <property type="entry name" value="K_chnl_dom"/>
</dbReference>
<evidence type="ECO:0000313" key="19">
    <source>
        <dbReference type="Proteomes" id="UP000821853"/>
    </source>
</evidence>
<dbReference type="InterPro" id="IPR005410">
    <property type="entry name" value="2pore_dom_K_chnl_THIK"/>
</dbReference>
<evidence type="ECO:0000256" key="3">
    <source>
        <dbReference type="ARBA" id="ARBA00022475"/>
    </source>
</evidence>
<feature type="transmembrane region" description="Helical" evidence="16">
    <location>
        <begin position="144"/>
        <end position="162"/>
    </location>
</feature>
<reference evidence="18 19" key="1">
    <citation type="journal article" date="2020" name="Cell">
        <title>Large-Scale Comparative Analyses of Tick Genomes Elucidate Their Genetic Diversity and Vector Capacities.</title>
        <authorList>
            <consortium name="Tick Genome and Microbiome Consortium (TIGMIC)"/>
            <person name="Jia N."/>
            <person name="Wang J."/>
            <person name="Shi W."/>
            <person name="Du L."/>
            <person name="Sun Y."/>
            <person name="Zhan W."/>
            <person name="Jiang J.F."/>
            <person name="Wang Q."/>
            <person name="Zhang B."/>
            <person name="Ji P."/>
            <person name="Bell-Sakyi L."/>
            <person name="Cui X.M."/>
            <person name="Yuan T.T."/>
            <person name="Jiang B.G."/>
            <person name="Yang W.F."/>
            <person name="Lam T.T."/>
            <person name="Chang Q.C."/>
            <person name="Ding S.J."/>
            <person name="Wang X.J."/>
            <person name="Zhu J.G."/>
            <person name="Ruan X.D."/>
            <person name="Zhao L."/>
            <person name="Wei J.T."/>
            <person name="Ye R.Z."/>
            <person name="Que T.C."/>
            <person name="Du C.H."/>
            <person name="Zhou Y.H."/>
            <person name="Cheng J.X."/>
            <person name="Dai P.F."/>
            <person name="Guo W.B."/>
            <person name="Han X.H."/>
            <person name="Huang E.J."/>
            <person name="Li L.F."/>
            <person name="Wei W."/>
            <person name="Gao Y.C."/>
            <person name="Liu J.Z."/>
            <person name="Shao H.Z."/>
            <person name="Wang X."/>
            <person name="Wang C.C."/>
            <person name="Yang T.C."/>
            <person name="Huo Q.B."/>
            <person name="Li W."/>
            <person name="Chen H.Y."/>
            <person name="Chen S.E."/>
            <person name="Zhou L.G."/>
            <person name="Ni X.B."/>
            <person name="Tian J.H."/>
            <person name="Sheng Y."/>
            <person name="Liu T."/>
            <person name="Pan Y.S."/>
            <person name="Xia L.Y."/>
            <person name="Li J."/>
            <person name="Zhao F."/>
            <person name="Cao W.C."/>
        </authorList>
    </citation>
    <scope>NUCLEOTIDE SEQUENCE [LARGE SCALE GENOMIC DNA]</scope>
    <source>
        <strain evidence="18">HaeL-2018</strain>
    </source>
</reference>
<evidence type="ECO:0000256" key="9">
    <source>
        <dbReference type="ARBA" id="ARBA00022989"/>
    </source>
</evidence>
<evidence type="ECO:0000313" key="18">
    <source>
        <dbReference type="EMBL" id="KAH9380617.1"/>
    </source>
</evidence>
<evidence type="ECO:0000256" key="6">
    <source>
        <dbReference type="ARBA" id="ARBA00022723"/>
    </source>
</evidence>
<evidence type="ECO:0000256" key="8">
    <source>
        <dbReference type="ARBA" id="ARBA00022882"/>
    </source>
</evidence>
<keyword evidence="19" id="KW-1185">Reference proteome</keyword>
<name>A0A9J6H0N1_HAELO</name>
<keyword evidence="12 14" id="KW-0407">Ion channel</keyword>